<feature type="region of interest" description="Disordered" evidence="2">
    <location>
        <begin position="93"/>
        <end position="124"/>
    </location>
</feature>
<gene>
    <name evidence="3" type="ORF">SAMN04487943_10794</name>
</gene>
<organism evidence="3 4">
    <name type="scientific">Gracilibacillus orientalis</name>
    <dbReference type="NCBI Taxonomy" id="334253"/>
    <lineage>
        <taxon>Bacteria</taxon>
        <taxon>Bacillati</taxon>
        <taxon>Bacillota</taxon>
        <taxon>Bacilli</taxon>
        <taxon>Bacillales</taxon>
        <taxon>Bacillaceae</taxon>
        <taxon>Gracilibacillus</taxon>
    </lineage>
</organism>
<accession>A0A1I4MU26</accession>
<protein>
    <submittedName>
        <fullName evidence="3">Uncharacterized protein</fullName>
    </submittedName>
</protein>
<feature type="coiled-coil region" evidence="1">
    <location>
        <begin position="10"/>
        <end position="56"/>
    </location>
</feature>
<dbReference type="STRING" id="334253.SAMN04487943_10794"/>
<sequence length="124" mass="14561">MNEYKDKLDIENLSEVLTELQKEVQSIKGDVEKLRIAKLIDRLELFIKEMNVAKQDIHQLQQGLEQIKTPETSKSTQYKQSEYSRLQKMLQTVKKENSSSTFNNSNNRWNTPTTEVTSIQTNRR</sequence>
<keyword evidence="4" id="KW-1185">Reference proteome</keyword>
<evidence type="ECO:0000313" key="4">
    <source>
        <dbReference type="Proteomes" id="UP000198565"/>
    </source>
</evidence>
<dbReference type="OrthoDB" id="2971985at2"/>
<proteinExistence type="predicted"/>
<dbReference type="RefSeq" id="WP_091484174.1">
    <property type="nucleotide sequence ID" value="NZ_FOTR01000007.1"/>
</dbReference>
<dbReference type="Proteomes" id="UP000198565">
    <property type="component" value="Unassembled WGS sequence"/>
</dbReference>
<evidence type="ECO:0000313" key="3">
    <source>
        <dbReference type="EMBL" id="SFM06759.1"/>
    </source>
</evidence>
<evidence type="ECO:0000256" key="2">
    <source>
        <dbReference type="SAM" id="MobiDB-lite"/>
    </source>
</evidence>
<reference evidence="4" key="1">
    <citation type="submission" date="2016-10" db="EMBL/GenBank/DDBJ databases">
        <authorList>
            <person name="Varghese N."/>
            <person name="Submissions S."/>
        </authorList>
    </citation>
    <scope>NUCLEOTIDE SEQUENCE [LARGE SCALE GENOMIC DNA]</scope>
    <source>
        <strain evidence="4">CGMCC 1.4250</strain>
    </source>
</reference>
<evidence type="ECO:0000256" key="1">
    <source>
        <dbReference type="SAM" id="Coils"/>
    </source>
</evidence>
<feature type="compositionally biased region" description="Polar residues" evidence="2">
    <location>
        <begin position="115"/>
        <end position="124"/>
    </location>
</feature>
<feature type="compositionally biased region" description="Low complexity" evidence="2">
    <location>
        <begin position="98"/>
        <end position="114"/>
    </location>
</feature>
<name>A0A1I4MU26_9BACI</name>
<keyword evidence="1" id="KW-0175">Coiled coil</keyword>
<dbReference type="EMBL" id="FOTR01000007">
    <property type="protein sequence ID" value="SFM06759.1"/>
    <property type="molecule type" value="Genomic_DNA"/>
</dbReference>
<dbReference type="AlphaFoldDB" id="A0A1I4MU26"/>